<dbReference type="EMBL" id="JAOA01000016">
    <property type="protein sequence ID" value="EUA07877.1"/>
    <property type="molecule type" value="Genomic_DNA"/>
</dbReference>
<keyword evidence="1" id="KW-0732">Signal</keyword>
<dbReference type="AlphaFoldDB" id="X7YL13"/>
<evidence type="ECO:0000313" key="2">
    <source>
        <dbReference type="EMBL" id="EUA07877.1"/>
    </source>
</evidence>
<protein>
    <submittedName>
        <fullName evidence="2">Uncharacterized protein</fullName>
    </submittedName>
</protein>
<reference evidence="2 3" key="1">
    <citation type="submission" date="2013-12" db="EMBL/GenBank/DDBJ databases">
        <authorList>
            <person name="Brown-Elliot B."/>
            <person name="Wallace R."/>
            <person name="Lenaerts A."/>
            <person name="Ordway D."/>
            <person name="DeGroote M.A."/>
            <person name="Parker T."/>
            <person name="Sizemore C."/>
            <person name="Tallon L.J."/>
            <person name="Sadzewicz L.K."/>
            <person name="Sengamalay N."/>
            <person name="Fraser C.M."/>
            <person name="Hine E."/>
            <person name="Shefchek K.A."/>
            <person name="Das S.P."/>
            <person name="Tettelin H."/>
        </authorList>
    </citation>
    <scope>NUCLEOTIDE SEQUENCE [LARGE SCALE GENOMIC DNA]</scope>
    <source>
        <strain evidence="2 3">662</strain>
    </source>
</reference>
<comment type="caution">
    <text evidence="2">The sequence shown here is derived from an EMBL/GenBank/DDBJ whole genome shotgun (WGS) entry which is preliminary data.</text>
</comment>
<accession>X7YL13</accession>
<name>X7YL13_MYCKA</name>
<dbReference type="Proteomes" id="UP000020561">
    <property type="component" value="Unassembled WGS sequence"/>
</dbReference>
<evidence type="ECO:0000256" key="1">
    <source>
        <dbReference type="SAM" id="SignalP"/>
    </source>
</evidence>
<feature type="signal peptide" evidence="1">
    <location>
        <begin position="1"/>
        <end position="22"/>
    </location>
</feature>
<sequence>MDIAIPAALAAVAFLVAMTAFTAPTFDSVDPLPEMIWSISSLPDFAISVSRSRK</sequence>
<proteinExistence type="predicted"/>
<organism evidence="2 3">
    <name type="scientific">Mycobacterium kansasii 662</name>
    <dbReference type="NCBI Taxonomy" id="1299326"/>
    <lineage>
        <taxon>Bacteria</taxon>
        <taxon>Bacillati</taxon>
        <taxon>Actinomycetota</taxon>
        <taxon>Actinomycetes</taxon>
        <taxon>Mycobacteriales</taxon>
        <taxon>Mycobacteriaceae</taxon>
        <taxon>Mycobacterium</taxon>
    </lineage>
</organism>
<gene>
    <name evidence="2" type="ORF">I545_6309</name>
</gene>
<feature type="chain" id="PRO_5004982607" evidence="1">
    <location>
        <begin position="23"/>
        <end position="54"/>
    </location>
</feature>
<evidence type="ECO:0000313" key="3">
    <source>
        <dbReference type="Proteomes" id="UP000020561"/>
    </source>
</evidence>